<evidence type="ECO:0000313" key="2">
    <source>
        <dbReference type="Proteomes" id="UP000631114"/>
    </source>
</evidence>
<proteinExistence type="predicted"/>
<dbReference type="OrthoDB" id="564260at2759"/>
<evidence type="ECO:0000313" key="1">
    <source>
        <dbReference type="EMBL" id="KAF9614748.1"/>
    </source>
</evidence>
<dbReference type="EMBL" id="JADFTS010000003">
    <property type="protein sequence ID" value="KAF9614748.1"/>
    <property type="molecule type" value="Genomic_DNA"/>
</dbReference>
<name>A0A835IDU4_9MAGN</name>
<gene>
    <name evidence="1" type="ORF">IFM89_020581</name>
</gene>
<keyword evidence="2" id="KW-1185">Reference proteome</keyword>
<protein>
    <submittedName>
        <fullName evidence="1">Uncharacterized protein</fullName>
    </submittedName>
</protein>
<dbReference type="AlphaFoldDB" id="A0A835IDU4"/>
<dbReference type="Proteomes" id="UP000631114">
    <property type="component" value="Unassembled WGS sequence"/>
</dbReference>
<sequence>MMLQSHIRFSEKGVATHWSFDQPPPVNSALGPPLTLPLLSGASPVLLSIGPMHWAHLMEGKAKSCVVKRLDAFPSLPASSHTERKSAEPRPDLRGELLLSHGEGKDLGLPIPIGPHKGMGAVERFHIAEPKGSTSVCDRSMSHRLVPAASKSTCALCSGSLIRKIELGAERPEKEVKLESRMIGGNYLVTVRGNRRIRSVGESLALSNIQGIGGSIPPMSSHGPVPPALFLCVGVIYDRHKT</sequence>
<accession>A0A835IDU4</accession>
<organism evidence="1 2">
    <name type="scientific">Coptis chinensis</name>
    <dbReference type="NCBI Taxonomy" id="261450"/>
    <lineage>
        <taxon>Eukaryota</taxon>
        <taxon>Viridiplantae</taxon>
        <taxon>Streptophyta</taxon>
        <taxon>Embryophyta</taxon>
        <taxon>Tracheophyta</taxon>
        <taxon>Spermatophyta</taxon>
        <taxon>Magnoliopsida</taxon>
        <taxon>Ranunculales</taxon>
        <taxon>Ranunculaceae</taxon>
        <taxon>Coptidoideae</taxon>
        <taxon>Coptis</taxon>
    </lineage>
</organism>
<comment type="caution">
    <text evidence="1">The sequence shown here is derived from an EMBL/GenBank/DDBJ whole genome shotgun (WGS) entry which is preliminary data.</text>
</comment>
<reference evidence="1 2" key="1">
    <citation type="submission" date="2020-10" db="EMBL/GenBank/DDBJ databases">
        <title>The Coptis chinensis genome and diversification of protoberbering-type alkaloids.</title>
        <authorList>
            <person name="Wang B."/>
            <person name="Shu S."/>
            <person name="Song C."/>
            <person name="Liu Y."/>
        </authorList>
    </citation>
    <scope>NUCLEOTIDE SEQUENCE [LARGE SCALE GENOMIC DNA]</scope>
    <source>
        <strain evidence="1">HL-2020</strain>
        <tissue evidence="1">Leaf</tissue>
    </source>
</reference>